<dbReference type="EMBL" id="DS968596">
    <property type="protein sequence ID" value="EEC19845.1"/>
    <property type="molecule type" value="Genomic_DNA"/>
</dbReference>
<dbReference type="EMBL" id="ABJB010964470">
    <property type="status" value="NOT_ANNOTATED_CDS"/>
    <property type="molecule type" value="Genomic_DNA"/>
</dbReference>
<dbReference type="PROSITE" id="PS50912">
    <property type="entry name" value="EAR"/>
    <property type="match status" value="1"/>
</dbReference>
<dbReference type="InParanoid" id="B7QLX3"/>
<evidence type="ECO:0000313" key="8">
    <source>
        <dbReference type="Proteomes" id="UP000001555"/>
    </source>
</evidence>
<feature type="signal peptide" evidence="5">
    <location>
        <begin position="1"/>
        <end position="22"/>
    </location>
</feature>
<gene>
    <name evidence="6" type="ORF">IscW_ISCW023058</name>
</gene>
<evidence type="ECO:0000256" key="4">
    <source>
        <dbReference type="ARBA" id="ARBA00022737"/>
    </source>
</evidence>
<reference evidence="6 8" key="1">
    <citation type="submission" date="2008-03" db="EMBL/GenBank/DDBJ databases">
        <title>Annotation of Ixodes scapularis.</title>
        <authorList>
            <consortium name="Ixodes scapularis Genome Project Consortium"/>
            <person name="Caler E."/>
            <person name="Hannick L.I."/>
            <person name="Bidwell S."/>
            <person name="Joardar V."/>
            <person name="Thiagarajan M."/>
            <person name="Amedeo P."/>
            <person name="Galinsky K.J."/>
            <person name="Schobel S."/>
            <person name="Inman J."/>
            <person name="Hostetler J."/>
            <person name="Miller J."/>
            <person name="Hammond M."/>
            <person name="Megy K."/>
            <person name="Lawson D."/>
            <person name="Kodira C."/>
            <person name="Sutton G."/>
            <person name="Meyer J."/>
            <person name="Hill C.A."/>
            <person name="Birren B."/>
            <person name="Nene V."/>
            <person name="Collins F."/>
            <person name="Alarcon-Chaidez F."/>
            <person name="Wikel S."/>
            <person name="Strausberg R."/>
        </authorList>
    </citation>
    <scope>NUCLEOTIDE SEQUENCE [LARGE SCALE GENOMIC DNA]</scope>
    <source>
        <strain evidence="8">Wikel</strain>
        <strain evidence="6">Wikel colony</strain>
    </source>
</reference>
<evidence type="ECO:0000256" key="3">
    <source>
        <dbReference type="ARBA" id="ARBA00022729"/>
    </source>
</evidence>
<comment type="subcellular location">
    <subcellularLocation>
        <location evidence="1">Secreted</location>
    </subcellularLocation>
</comment>
<name>B7QLX3_IXOSC</name>
<organism>
    <name type="scientific">Ixodes scapularis</name>
    <name type="common">Black-legged tick</name>
    <name type="synonym">Deer tick</name>
    <dbReference type="NCBI Taxonomy" id="6945"/>
    <lineage>
        <taxon>Eukaryota</taxon>
        <taxon>Metazoa</taxon>
        <taxon>Ecdysozoa</taxon>
        <taxon>Arthropoda</taxon>
        <taxon>Chelicerata</taxon>
        <taxon>Arachnida</taxon>
        <taxon>Acari</taxon>
        <taxon>Parasitiformes</taxon>
        <taxon>Ixodida</taxon>
        <taxon>Ixodoidea</taxon>
        <taxon>Ixodidae</taxon>
        <taxon>Ixodinae</taxon>
        <taxon>Ixodes</taxon>
    </lineage>
</organism>
<dbReference type="GO" id="GO:0009986">
    <property type="term" value="C:cell surface"/>
    <property type="evidence" value="ECO:0000318"/>
    <property type="project" value="GO_Central"/>
</dbReference>
<dbReference type="PANTHER" id="PTHR22918">
    <property type="entry name" value="SEMINAL PLASMA PROTEIN"/>
    <property type="match status" value="1"/>
</dbReference>
<dbReference type="HOGENOM" id="CLU_255955_0_0_1"/>
<dbReference type="EMBL" id="ABJB010078981">
    <property type="status" value="NOT_ANNOTATED_CDS"/>
    <property type="molecule type" value="Genomic_DNA"/>
</dbReference>
<feature type="chain" id="PRO_5014568388" evidence="5">
    <location>
        <begin position="23"/>
        <end position="1376"/>
    </location>
</feature>
<dbReference type="VEuPathDB" id="VectorBase:ISCI023058"/>
<dbReference type="InterPro" id="IPR009039">
    <property type="entry name" value="EAR"/>
</dbReference>
<evidence type="ECO:0000313" key="6">
    <source>
        <dbReference type="EMBL" id="EEC19845.1"/>
    </source>
</evidence>
<evidence type="ECO:0000256" key="5">
    <source>
        <dbReference type="SAM" id="SignalP"/>
    </source>
</evidence>
<reference evidence="7" key="2">
    <citation type="submission" date="2020-05" db="UniProtKB">
        <authorList>
            <consortium name="EnsemblMetazoa"/>
        </authorList>
    </citation>
    <scope>IDENTIFICATION</scope>
    <source>
        <strain evidence="7">wikel</strain>
    </source>
</reference>
<dbReference type="EMBL" id="ABJB010497548">
    <property type="status" value="NOT_ANNOTATED_CDS"/>
    <property type="molecule type" value="Genomic_DNA"/>
</dbReference>
<keyword evidence="8" id="KW-1185">Reference proteome</keyword>
<accession>B7QLX3</accession>
<dbReference type="Proteomes" id="UP000001555">
    <property type="component" value="Unassembled WGS sequence"/>
</dbReference>
<evidence type="ECO:0000256" key="2">
    <source>
        <dbReference type="ARBA" id="ARBA00022525"/>
    </source>
</evidence>
<protein>
    <submittedName>
        <fullName evidence="6 7">Uncharacterized protein</fullName>
    </submittedName>
</protein>
<dbReference type="EMBL" id="ABJB010020016">
    <property type="status" value="NOT_ANNOTATED_CDS"/>
    <property type="molecule type" value="Genomic_DNA"/>
</dbReference>
<dbReference type="GO" id="GO:0005576">
    <property type="term" value="C:extracellular region"/>
    <property type="evidence" value="ECO:0007669"/>
    <property type="project" value="UniProtKB-SubCell"/>
</dbReference>
<dbReference type="OrthoDB" id="6355002at2759"/>
<dbReference type="EMBL" id="ABJB010175874">
    <property type="status" value="NOT_ANNOTATED_CDS"/>
    <property type="molecule type" value="Genomic_DNA"/>
</dbReference>
<dbReference type="GO" id="GO:0008201">
    <property type="term" value="F:heparin binding"/>
    <property type="evidence" value="ECO:0000318"/>
    <property type="project" value="GO_Central"/>
</dbReference>
<evidence type="ECO:0000313" key="7">
    <source>
        <dbReference type="EnsemblMetazoa" id="ISCW023058-PA"/>
    </source>
</evidence>
<dbReference type="PaxDb" id="6945-B7QLX3"/>
<dbReference type="EMBL" id="ABJB010091315">
    <property type="status" value="NOT_ANNOTATED_CDS"/>
    <property type="molecule type" value="Genomic_DNA"/>
</dbReference>
<dbReference type="VEuPathDB" id="VectorBase:ISCP_009636"/>
<sequence>MGTSKWAFLLAILTCIIAVGDCADEDSDLENYFKQKIDTFKLRLHEAFERARIQRHKRTVGGYNGPDDAALPQQHLRIVGTRPANLGVLFPNVTYWEPVDFNNNKLVLVATQDGKLRLLQWTKGIYAPYATLDTRLTTIKVKAFAFGEHLWLVCLHQTRSPNDQFVRLYQLRGKQLVTKQTITLGGEADIDVVRGSTAHHLVTCVFKSLSGSGVSYDGKLVLYEWKNTQFDAVSQHSVVGAKSVVAWSMDGREHELSYVQVMRLWQAFKVNHFTVAGIHYLTFLTKQGVFLYWYSGSASAPKAVITPGAQRVPGVTPDDVAKQIENVKASVARMENDLKNVVYKSVPQTIRGAKSYDAPVTVRGNVEVGGTLNGIRPNLDLVTLGGDQTIGGTWTVKDAIHFKKNLNTGSINGLNLAKEAVRRSKGPQIVYGTKIFGADVNVTGDITMTPGSTIDGVDPSELGKSVGRAVVYDSAVSIESMVVVGNVVAQKGINDHMLRDLQNLVWLKSINQDIKVPVKFDNVHVEGDVDTDTINGISLDQDIVKTFGDELLEGPVTFKDSIYVKGPVELAPGVPINGVDLSEAAKLKNVDRLAANIGRVWTSDRQKPLAAEMVIIDGPVRVLGSASAPKAVITPGAQRVPGVTPDDVAKQIEKVKASVAGMENDLKNVVYKSVPQTIRAFHLQSSGSIDGVNVAELLNGVALLNVPQDIKGTKTFQSPLRLKSLLANKVNGMDIGEHLYEDALYLNGNKQRISGEKHFAKLTVKGNVNIRGPVNGVPFDLLVNQLVVRNGFQAINGPMTFVDGVSADSLLVAGPVNSINLTDLLHDAVTKSTEQVIQGTKTFTNQHGLEISDSLHVHGSVHSRGLVGGIRIEELGTVVTGRGHHEIGGRKTVMNAHIAGNVFVQGNFQALRINSIPREHLVLQSAQRALKGTKTFVQDVEVEGDLRVGRVNGFDLVELAKDLVLVNRPEEIPHNTVFAAPIEVQGDIDVVGTVNGMDVHNLQQHFASGKQLWSAGVQSVARTLQHQGQTLHKQYSAYKGQATVFTHFELFQTLEIPSRRILTSPVTFTAGCDHPGTEEFVVGSLDGARPLSLEQNVKVGFRSLASPFVSDVKVFQALGDIYMAVAHSFSKYSSHGTKAPGGRVDVLRYLSEQNRWTLVQSINGTAAVSIDVVEHRGTVLLSIANCMRLGLMPVPSVVYRFDKDTHIFMAVAELPTSLPSSTLFVGAGAGLAVVFANEKAGLQGRHGWVDAYTEPVGVYVWVQGHFQLLQNIPLPGVNCLERFHFAGEAFLVLGSRHAKTLAVYQWRGYSKFEAVQSIAASPVALQTYWSRTGHLFLAIGSECGKTTVLRAVQQGQCLAPMQRGDSHLESMLRRIA</sequence>
<dbReference type="EnsemblMetazoa" id="ISCW023058-RA">
    <property type="protein sequence ID" value="ISCW023058-PA"/>
    <property type="gene ID" value="ISCW023058"/>
</dbReference>
<evidence type="ECO:0000256" key="1">
    <source>
        <dbReference type="ARBA" id="ARBA00004613"/>
    </source>
</evidence>
<keyword evidence="2" id="KW-0964">Secreted</keyword>
<dbReference type="VEuPathDB" id="VectorBase:ISCW023058"/>
<keyword evidence="3 5" id="KW-0732">Signal</keyword>
<dbReference type="EMBL" id="ABJB010479448">
    <property type="status" value="NOT_ANNOTATED_CDS"/>
    <property type="molecule type" value="Genomic_DNA"/>
</dbReference>
<dbReference type="PANTHER" id="PTHR22918:SF6">
    <property type="entry name" value="EG:8D8.1 PROTEIN-RELATED"/>
    <property type="match status" value="1"/>
</dbReference>
<dbReference type="InterPro" id="IPR051666">
    <property type="entry name" value="SP_Capacitation_Regulator"/>
</dbReference>
<proteinExistence type="predicted"/>
<keyword evidence="4" id="KW-0677">Repeat</keyword>